<sequence>MNSTAVVIGAMLISPLMGPIMGIGLGIGTNDFELVKMGGETYLSQQS</sequence>
<dbReference type="PANTHER" id="PTHR20992:SF9">
    <property type="entry name" value="AT15442P-RELATED"/>
    <property type="match status" value="1"/>
</dbReference>
<evidence type="ECO:0000313" key="2">
    <source>
        <dbReference type="EMBL" id="MFC4198810.1"/>
    </source>
</evidence>
<dbReference type="PANTHER" id="PTHR20992">
    <property type="entry name" value="AT15442P-RELATED"/>
    <property type="match status" value="1"/>
</dbReference>
<keyword evidence="1" id="KW-0472">Membrane</keyword>
<keyword evidence="1" id="KW-0812">Transmembrane</keyword>
<accession>A0ABV8NP77</accession>
<gene>
    <name evidence="2" type="ORF">ACFOUY_19040</name>
</gene>
<proteinExistence type="predicted"/>
<dbReference type="InterPro" id="IPR005240">
    <property type="entry name" value="DUF389"/>
</dbReference>
<dbReference type="EMBL" id="JBHSBY010000143">
    <property type="protein sequence ID" value="MFC4198810.1"/>
    <property type="molecule type" value="Genomic_DNA"/>
</dbReference>
<feature type="transmembrane region" description="Helical" evidence="1">
    <location>
        <begin position="6"/>
        <end position="27"/>
    </location>
</feature>
<keyword evidence="1" id="KW-1133">Transmembrane helix</keyword>
<dbReference type="RefSeq" id="WP_378962855.1">
    <property type="nucleotide sequence ID" value="NZ_JBHRXC010000001.1"/>
</dbReference>
<evidence type="ECO:0000313" key="3">
    <source>
        <dbReference type="Proteomes" id="UP001595792"/>
    </source>
</evidence>
<dbReference type="Pfam" id="PF04087">
    <property type="entry name" value="DUF389"/>
    <property type="match status" value="1"/>
</dbReference>
<protein>
    <submittedName>
        <fullName evidence="2">DUF389 domain-containing protein</fullName>
    </submittedName>
</protein>
<keyword evidence="3" id="KW-1185">Reference proteome</keyword>
<comment type="caution">
    <text evidence="2">The sequence shown here is derived from an EMBL/GenBank/DDBJ whole genome shotgun (WGS) entry which is preliminary data.</text>
</comment>
<name>A0ABV8NP77_9SPHI</name>
<organism evidence="2 3">
    <name type="scientific">Pedobacter jamesrossensis</name>
    <dbReference type="NCBI Taxonomy" id="1908238"/>
    <lineage>
        <taxon>Bacteria</taxon>
        <taxon>Pseudomonadati</taxon>
        <taxon>Bacteroidota</taxon>
        <taxon>Sphingobacteriia</taxon>
        <taxon>Sphingobacteriales</taxon>
        <taxon>Sphingobacteriaceae</taxon>
        <taxon>Pedobacter</taxon>
    </lineage>
</organism>
<evidence type="ECO:0000256" key="1">
    <source>
        <dbReference type="SAM" id="Phobius"/>
    </source>
</evidence>
<dbReference type="Proteomes" id="UP001595792">
    <property type="component" value="Unassembled WGS sequence"/>
</dbReference>
<reference evidence="3" key="1">
    <citation type="journal article" date="2019" name="Int. J. Syst. Evol. Microbiol.">
        <title>The Global Catalogue of Microorganisms (GCM) 10K type strain sequencing project: providing services to taxonomists for standard genome sequencing and annotation.</title>
        <authorList>
            <consortium name="The Broad Institute Genomics Platform"/>
            <consortium name="The Broad Institute Genome Sequencing Center for Infectious Disease"/>
            <person name="Wu L."/>
            <person name="Ma J."/>
        </authorList>
    </citation>
    <scope>NUCLEOTIDE SEQUENCE [LARGE SCALE GENOMIC DNA]</scope>
    <source>
        <strain evidence="3">CCM 8689</strain>
    </source>
</reference>